<accession>A0A7S8FGD7</accession>
<evidence type="ECO:0000313" key="4">
    <source>
        <dbReference type="Proteomes" id="UP000593737"/>
    </source>
</evidence>
<keyword evidence="2" id="KW-0472">Membrane</keyword>
<feature type="compositionally biased region" description="Pro residues" evidence="1">
    <location>
        <begin position="128"/>
        <end position="139"/>
    </location>
</feature>
<evidence type="ECO:0000256" key="1">
    <source>
        <dbReference type="SAM" id="MobiDB-lite"/>
    </source>
</evidence>
<feature type="compositionally biased region" description="Polar residues" evidence="1">
    <location>
        <begin position="196"/>
        <end position="229"/>
    </location>
</feature>
<feature type="transmembrane region" description="Helical" evidence="2">
    <location>
        <begin position="87"/>
        <end position="107"/>
    </location>
</feature>
<sequence length="457" mass="49748">MSEHDLEKLLGGFAADTLTPEEKQRLYSAALRDQALFNSLADEQALKELLTDPVVRHRLLQSVQTTDPTTDGGPASWLDWIRRPAGLAWAGGFAAAVLAIVLGTNIYQESLRQAGRSVAIEEESPRITPTPAPHEPQPASPAIGEPRLKAQTNPKLADTPGKETPVAKKAKQETEMTAKSNEEPTATYSEPDGLQGRSQSTPRTFTQSNQDAPDSADQNRANAPSNSALGPTPANELATAAPTGHVGSGLSARSLFYGDTAEFTSELMTGEQERSDSAQQYERLEQKKRLSRANQTRNLAGATKPLGIRYSLATYGMERSHDDTDARASIQADSTDLMIEANQDGFFQVWGDDGALQPHLLFPLTEQDPISSRLIAHQLRRIPILAVYRTITIRFSRMPFETLSSKDLIEMSRSSVGQLHESSTSMGASGFQELAIYVVHQDPSAGMLVVRIPIHQP</sequence>
<protein>
    <submittedName>
        <fullName evidence="3">Uncharacterized protein</fullName>
    </submittedName>
</protein>
<reference evidence="3 4" key="1">
    <citation type="journal article" date="2020" name="ISME J.">
        <title>Enrichment and physiological characterization of a novel comammox Nitrospira indicates ammonium inhibition of complete nitrification.</title>
        <authorList>
            <person name="Sakoula D."/>
            <person name="Koch H."/>
            <person name="Frank J."/>
            <person name="Jetten M.S.M."/>
            <person name="van Kessel M.A.H.J."/>
            <person name="Lucker S."/>
        </authorList>
    </citation>
    <scope>NUCLEOTIDE SEQUENCE [LARGE SCALE GENOMIC DNA]</scope>
    <source>
        <strain evidence="3">Comreactor17</strain>
    </source>
</reference>
<organism evidence="3 4">
    <name type="scientific">Candidatus Nitrospira kreftii</name>
    <dbReference type="NCBI Taxonomy" id="2652173"/>
    <lineage>
        <taxon>Bacteria</taxon>
        <taxon>Pseudomonadati</taxon>
        <taxon>Nitrospirota</taxon>
        <taxon>Nitrospiria</taxon>
        <taxon>Nitrospirales</taxon>
        <taxon>Nitrospiraceae</taxon>
        <taxon>Nitrospira</taxon>
    </lineage>
</organism>
<keyword evidence="2" id="KW-1133">Transmembrane helix</keyword>
<gene>
    <name evidence="3" type="ORF">Nkreftii_003080</name>
</gene>
<evidence type="ECO:0000313" key="3">
    <source>
        <dbReference type="EMBL" id="QPD05306.1"/>
    </source>
</evidence>
<feature type="region of interest" description="Disordered" evidence="1">
    <location>
        <begin position="118"/>
        <end position="245"/>
    </location>
</feature>
<dbReference type="KEGG" id="nkf:Nkreftii_003080"/>
<name>A0A7S8FGD7_9BACT</name>
<feature type="compositionally biased region" description="Basic and acidic residues" evidence="1">
    <location>
        <begin position="170"/>
        <end position="182"/>
    </location>
</feature>
<dbReference type="AlphaFoldDB" id="A0A7S8FGD7"/>
<dbReference type="Proteomes" id="UP000593737">
    <property type="component" value="Chromosome"/>
</dbReference>
<dbReference type="EMBL" id="CP047423">
    <property type="protein sequence ID" value="QPD05306.1"/>
    <property type="molecule type" value="Genomic_DNA"/>
</dbReference>
<keyword evidence="2" id="KW-0812">Transmembrane</keyword>
<evidence type="ECO:0000256" key="2">
    <source>
        <dbReference type="SAM" id="Phobius"/>
    </source>
</evidence>
<proteinExistence type="predicted"/>